<sequence length="170" mass="19367">MHLLNGLSSKFDNIVNVIKHRSPPCSFNDARSMLKDEEDRLKTQRRPDPSHVDHASSPQVLLAASPQTYDNRTASSAPQYQNNRNSGRNNRVNRGGGRHNRGRGNSNWNSGNWNQQQPTFWNGHNQLQWPALPPWSMYPQWANMPMWPGSPWSQSNPQVRAAAAPHTLQR</sequence>
<evidence type="ECO:0000313" key="2">
    <source>
        <dbReference type="EMBL" id="CAF1850340.1"/>
    </source>
</evidence>
<dbReference type="EMBL" id="HG994368">
    <property type="protein sequence ID" value="CAF1850340.1"/>
    <property type="molecule type" value="Genomic_DNA"/>
</dbReference>
<feature type="region of interest" description="Disordered" evidence="1">
    <location>
        <begin position="38"/>
        <end position="113"/>
    </location>
</feature>
<evidence type="ECO:0000256" key="1">
    <source>
        <dbReference type="SAM" id="MobiDB-lite"/>
    </source>
</evidence>
<name>A0A816JY12_BRANA</name>
<dbReference type="PANTHER" id="PTHR47481:SF41">
    <property type="entry name" value="COPIA-LIKE POLYPROTEIN_RETROTRANSPOSON"/>
    <property type="match status" value="1"/>
</dbReference>
<proteinExistence type="predicted"/>
<accession>A0A816JY12</accession>
<gene>
    <name evidence="2" type="ORF">DARMORV10_C04P35790.1</name>
</gene>
<feature type="compositionally biased region" description="Basic and acidic residues" evidence="1">
    <location>
        <begin position="38"/>
        <end position="54"/>
    </location>
</feature>
<dbReference type="AlphaFoldDB" id="A0A816JY12"/>
<dbReference type="Proteomes" id="UP001295469">
    <property type="component" value="Chromosome C04"/>
</dbReference>
<feature type="compositionally biased region" description="Low complexity" evidence="1">
    <location>
        <begin position="82"/>
        <end position="93"/>
    </location>
</feature>
<reference evidence="2" key="1">
    <citation type="submission" date="2021-01" db="EMBL/GenBank/DDBJ databases">
        <authorList>
            <consortium name="Genoscope - CEA"/>
            <person name="William W."/>
        </authorList>
    </citation>
    <scope>NUCLEOTIDE SEQUENCE</scope>
</reference>
<feature type="compositionally biased region" description="Low complexity" evidence="1">
    <location>
        <begin position="103"/>
        <end position="113"/>
    </location>
</feature>
<organism evidence="2">
    <name type="scientific">Brassica napus</name>
    <name type="common">Rape</name>
    <dbReference type="NCBI Taxonomy" id="3708"/>
    <lineage>
        <taxon>Eukaryota</taxon>
        <taxon>Viridiplantae</taxon>
        <taxon>Streptophyta</taxon>
        <taxon>Embryophyta</taxon>
        <taxon>Tracheophyta</taxon>
        <taxon>Spermatophyta</taxon>
        <taxon>Magnoliopsida</taxon>
        <taxon>eudicotyledons</taxon>
        <taxon>Gunneridae</taxon>
        <taxon>Pentapetalae</taxon>
        <taxon>rosids</taxon>
        <taxon>malvids</taxon>
        <taxon>Brassicales</taxon>
        <taxon>Brassicaceae</taxon>
        <taxon>Brassiceae</taxon>
        <taxon>Brassica</taxon>
    </lineage>
</organism>
<protein>
    <submittedName>
        <fullName evidence="2">(rape) hypothetical protein</fullName>
    </submittedName>
</protein>
<feature type="compositionally biased region" description="Polar residues" evidence="1">
    <location>
        <begin position="65"/>
        <end position="81"/>
    </location>
</feature>
<dbReference type="PANTHER" id="PTHR47481">
    <property type="match status" value="1"/>
</dbReference>